<feature type="signal peptide" evidence="7">
    <location>
        <begin position="1"/>
        <end position="27"/>
    </location>
</feature>
<name>A0A6G0HGL6_LARCR</name>
<dbReference type="InterPro" id="IPR007110">
    <property type="entry name" value="Ig-like_dom"/>
</dbReference>
<dbReference type="PROSITE" id="PS50835">
    <property type="entry name" value="IG_LIKE"/>
    <property type="match status" value="1"/>
</dbReference>
<dbReference type="SMART" id="SM00409">
    <property type="entry name" value="IG"/>
    <property type="match status" value="1"/>
</dbReference>
<evidence type="ECO:0000259" key="8">
    <source>
        <dbReference type="PROSITE" id="PS50835"/>
    </source>
</evidence>
<dbReference type="AlphaFoldDB" id="A0A6G0HGL6"/>
<dbReference type="InterPro" id="IPR003599">
    <property type="entry name" value="Ig_sub"/>
</dbReference>
<dbReference type="SUPFAM" id="SSF48726">
    <property type="entry name" value="Immunoglobulin"/>
    <property type="match status" value="2"/>
</dbReference>
<keyword evidence="3 6" id="KW-0472">Membrane</keyword>
<organism evidence="9 10">
    <name type="scientific">Larimichthys crocea</name>
    <name type="common">Large yellow croaker</name>
    <name type="synonym">Pseudosciaena crocea</name>
    <dbReference type="NCBI Taxonomy" id="215358"/>
    <lineage>
        <taxon>Eukaryota</taxon>
        <taxon>Metazoa</taxon>
        <taxon>Chordata</taxon>
        <taxon>Craniata</taxon>
        <taxon>Vertebrata</taxon>
        <taxon>Euteleostomi</taxon>
        <taxon>Actinopterygii</taxon>
        <taxon>Neopterygii</taxon>
        <taxon>Teleostei</taxon>
        <taxon>Neoteleostei</taxon>
        <taxon>Acanthomorphata</taxon>
        <taxon>Eupercaria</taxon>
        <taxon>Sciaenidae</taxon>
        <taxon>Larimichthys</taxon>
    </lineage>
</organism>
<gene>
    <name evidence="9" type="ORF">D5F01_LYC23280</name>
</gene>
<feature type="domain" description="Ig-like" evidence="8">
    <location>
        <begin position="129"/>
        <end position="208"/>
    </location>
</feature>
<evidence type="ECO:0000313" key="9">
    <source>
        <dbReference type="EMBL" id="KAE8278378.1"/>
    </source>
</evidence>
<evidence type="ECO:0000256" key="3">
    <source>
        <dbReference type="ARBA" id="ARBA00023136"/>
    </source>
</evidence>
<dbReference type="InterPro" id="IPR015631">
    <property type="entry name" value="CD2/SLAM_rcpt"/>
</dbReference>
<keyword evidence="10" id="KW-1185">Reference proteome</keyword>
<feature type="transmembrane region" description="Helical" evidence="6">
    <location>
        <begin position="222"/>
        <end position="242"/>
    </location>
</feature>
<proteinExistence type="predicted"/>
<dbReference type="InterPro" id="IPR036179">
    <property type="entry name" value="Ig-like_dom_sf"/>
</dbReference>
<dbReference type="PANTHER" id="PTHR12080">
    <property type="entry name" value="SIGNALING LYMPHOCYTIC ACTIVATION MOLECULE"/>
    <property type="match status" value="1"/>
</dbReference>
<dbReference type="GO" id="GO:0016020">
    <property type="term" value="C:membrane"/>
    <property type="evidence" value="ECO:0007669"/>
    <property type="project" value="UniProtKB-SubCell"/>
</dbReference>
<evidence type="ECO:0000256" key="7">
    <source>
        <dbReference type="SAM" id="SignalP"/>
    </source>
</evidence>
<evidence type="ECO:0000256" key="6">
    <source>
        <dbReference type="SAM" id="Phobius"/>
    </source>
</evidence>
<feature type="chain" id="PRO_5026328002" description="Ig-like domain-containing protein" evidence="7">
    <location>
        <begin position="28"/>
        <end position="294"/>
    </location>
</feature>
<feature type="region of interest" description="Disordered" evidence="5">
    <location>
        <begin position="270"/>
        <end position="294"/>
    </location>
</feature>
<dbReference type="Gene3D" id="2.60.40.10">
    <property type="entry name" value="Immunoglobulins"/>
    <property type="match status" value="2"/>
</dbReference>
<evidence type="ECO:0000256" key="2">
    <source>
        <dbReference type="ARBA" id="ARBA00022729"/>
    </source>
</evidence>
<keyword evidence="6" id="KW-1133">Transmembrane helix</keyword>
<accession>A0A6G0HGL6</accession>
<protein>
    <recommendedName>
        <fullName evidence="8">Ig-like domain-containing protein</fullName>
    </recommendedName>
</protein>
<reference evidence="9 10" key="1">
    <citation type="submission" date="2019-07" db="EMBL/GenBank/DDBJ databases">
        <title>Chromosome genome assembly for large yellow croaker.</title>
        <authorList>
            <person name="Xiao S."/>
        </authorList>
    </citation>
    <scope>NUCLEOTIDE SEQUENCE [LARGE SCALE GENOMIC DNA]</scope>
    <source>
        <strain evidence="9">JMULYC20181020</strain>
        <tissue evidence="9">Muscle</tissue>
    </source>
</reference>
<evidence type="ECO:0000256" key="5">
    <source>
        <dbReference type="SAM" id="MobiDB-lite"/>
    </source>
</evidence>
<comment type="caution">
    <text evidence="9">The sequence shown here is derived from an EMBL/GenBank/DDBJ whole genome shotgun (WGS) entry which is preliminary data.</text>
</comment>
<dbReference type="Proteomes" id="UP000424527">
    <property type="component" value="Unassembled WGS sequence"/>
</dbReference>
<keyword evidence="2 7" id="KW-0732">Signal</keyword>
<evidence type="ECO:0000313" key="10">
    <source>
        <dbReference type="Proteomes" id="UP000424527"/>
    </source>
</evidence>
<dbReference type="PANTHER" id="PTHR12080:SF125">
    <property type="entry name" value="CD48 ANTIGEN-LIKE"/>
    <property type="match status" value="1"/>
</dbReference>
<sequence length="294" mass="32184">MWPSTMTVQAAAVAAVTGWVCVLLVAAADPEGILKGKVGDKVVLQPNTPVTGTIKSIVWKHNNNLAMQFDGQSIDGYRQFELRGSLNSSSGEMTITGLTRNDSGLYTVEINDVTGTPIRLKVFSPVPRPTISKTCDDEGSSCVLTCDGDTMDAEPVTYEWRSGDRVLTDNTKEKKITKENSSDMDKFSCELVNPVSRESSPAITNPLTKAPPDTSTPSNLKISTGLTVFISMLSAVVLLVLVHRWKAGSWFFQQESMPWEADFWSNKRPNETREAVESNGAARQEKTDEETPMT</sequence>
<keyword evidence="4" id="KW-0325">Glycoprotein</keyword>
<comment type="subcellular location">
    <subcellularLocation>
        <location evidence="1">Membrane</location>
    </subcellularLocation>
</comment>
<keyword evidence="6" id="KW-0812">Transmembrane</keyword>
<dbReference type="EMBL" id="REGW02000024">
    <property type="protein sequence ID" value="KAE8278378.1"/>
    <property type="molecule type" value="Genomic_DNA"/>
</dbReference>
<evidence type="ECO:0000256" key="4">
    <source>
        <dbReference type="ARBA" id="ARBA00023180"/>
    </source>
</evidence>
<dbReference type="InterPro" id="IPR013783">
    <property type="entry name" value="Ig-like_fold"/>
</dbReference>
<evidence type="ECO:0000256" key="1">
    <source>
        <dbReference type="ARBA" id="ARBA00004370"/>
    </source>
</evidence>